<dbReference type="Gene3D" id="3.60.15.10">
    <property type="entry name" value="Ribonuclease Z/Hydroxyacylglutathione hydrolase-like"/>
    <property type="match status" value="1"/>
</dbReference>
<protein>
    <submittedName>
        <fullName evidence="2">Zn-dependent hydrolase</fullName>
    </submittedName>
</protein>
<dbReference type="EMBL" id="SFAN01000085">
    <property type="protein sequence ID" value="TRV22251.1"/>
    <property type="molecule type" value="Genomic_DNA"/>
</dbReference>
<feature type="chain" id="PRO_5021809150" evidence="1">
    <location>
        <begin position="25"/>
        <end position="282"/>
    </location>
</feature>
<reference evidence="2 3" key="1">
    <citation type="submission" date="2019-01" db="EMBL/GenBank/DDBJ databases">
        <title>Coherence of Microcystis species and biogeography revealed through population genomics.</title>
        <authorList>
            <person name="Perez-Carrascal O.M."/>
            <person name="Terrat Y."/>
            <person name="Giani A."/>
            <person name="Fortin N."/>
            <person name="Tromas N."/>
            <person name="Shapiro B.J."/>
        </authorList>
    </citation>
    <scope>NUCLEOTIDE SEQUENCE [LARGE SCALE GENOMIC DNA]</scope>
    <source>
        <strain evidence="2">Mf_WU_F_19750830_S460</strain>
    </source>
</reference>
<accession>A0A552LPW8</accession>
<keyword evidence="1" id="KW-0732">Signal</keyword>
<dbReference type="SUPFAM" id="SSF56281">
    <property type="entry name" value="Metallo-hydrolase/oxidoreductase"/>
    <property type="match status" value="1"/>
</dbReference>
<name>A0A552LPW8_9CHRO</name>
<sequence>MKRRDFILSAGASFLTVAVGSVLAETKPKPTNPTSPQKPDNSLLVQWLGHSCFLFTGGGQRVLVNPFRAIGCTAGFPLPKVEADIVLISSQLWDEGAAEGLPGNPKILFEPGAYDLGKLKLQGISIAHDRIGGQRFGMNVAWRWTQAGISIVHLGGAAAPIELEQRILLGSPDLAFIPVGGGPKNYNPQEAKQAIEVLQPRIAVPTQYFTSAADKNACELVSVDEFLKLVKDKNIRLIEDNKLRIRAADLPKKGTLIRVFDYRKLLQKSSFLGANDLDLLIN</sequence>
<dbReference type="InterPro" id="IPR036866">
    <property type="entry name" value="RibonucZ/Hydroxyglut_hydro"/>
</dbReference>
<evidence type="ECO:0000313" key="3">
    <source>
        <dbReference type="Proteomes" id="UP000320730"/>
    </source>
</evidence>
<organism evidence="2 3">
    <name type="scientific">Microcystis flos-aquae Mf_WU_F_19750830_S460</name>
    <dbReference type="NCBI Taxonomy" id="2486237"/>
    <lineage>
        <taxon>Bacteria</taxon>
        <taxon>Bacillati</taxon>
        <taxon>Cyanobacteriota</taxon>
        <taxon>Cyanophyceae</taxon>
        <taxon>Oscillatoriophycideae</taxon>
        <taxon>Chroococcales</taxon>
        <taxon>Microcystaceae</taxon>
        <taxon>Microcystis</taxon>
    </lineage>
</organism>
<dbReference type="GO" id="GO:0016787">
    <property type="term" value="F:hydrolase activity"/>
    <property type="evidence" value="ECO:0007669"/>
    <property type="project" value="UniProtKB-KW"/>
</dbReference>
<dbReference type="PANTHER" id="PTHR39189:SF1">
    <property type="entry name" value="UPF0173 METAL-DEPENDENT HYDROLASE YTKL"/>
    <property type="match status" value="1"/>
</dbReference>
<keyword evidence="2" id="KW-0378">Hydrolase</keyword>
<dbReference type="AlphaFoldDB" id="A0A552LPW8"/>
<dbReference type="Pfam" id="PF13483">
    <property type="entry name" value="Lactamase_B_3"/>
    <property type="match status" value="1"/>
</dbReference>
<comment type="caution">
    <text evidence="2">The sequence shown here is derived from an EMBL/GenBank/DDBJ whole genome shotgun (WGS) entry which is preliminary data.</text>
</comment>
<evidence type="ECO:0000313" key="2">
    <source>
        <dbReference type="EMBL" id="TRV22251.1"/>
    </source>
</evidence>
<gene>
    <name evidence="2" type="ORF">EWV40_10570</name>
</gene>
<feature type="signal peptide" evidence="1">
    <location>
        <begin position="1"/>
        <end position="24"/>
    </location>
</feature>
<proteinExistence type="predicted"/>
<evidence type="ECO:0000256" key="1">
    <source>
        <dbReference type="SAM" id="SignalP"/>
    </source>
</evidence>
<dbReference type="PANTHER" id="PTHR39189">
    <property type="entry name" value="UPF0173 METAL-DEPENDENT HYDROLASE YTKL"/>
    <property type="match status" value="1"/>
</dbReference>
<dbReference type="Proteomes" id="UP000320730">
    <property type="component" value="Unassembled WGS sequence"/>
</dbReference>